<dbReference type="InterPro" id="IPR027417">
    <property type="entry name" value="P-loop_NTPase"/>
</dbReference>
<reference evidence="3" key="2">
    <citation type="submission" date="2025-08" db="UniProtKB">
        <authorList>
            <consortium name="Ensembl"/>
        </authorList>
    </citation>
    <scope>IDENTIFICATION</scope>
</reference>
<dbReference type="InterPro" id="IPR010614">
    <property type="entry name" value="RAD3-like_helicase_DEAD"/>
</dbReference>
<dbReference type="eggNOG" id="KOG1131">
    <property type="taxonomic scope" value="Eukaryota"/>
</dbReference>
<dbReference type="AlphaFoldDB" id="W5LWZ8"/>
<keyword evidence="4" id="KW-1185">Reference proteome</keyword>
<dbReference type="PANTHER" id="PTHR11472:SF1">
    <property type="entry name" value="GENERAL TRANSCRIPTION AND DNA REPAIR FACTOR IIH HELICASE SUBUNIT XPD"/>
    <property type="match status" value="1"/>
</dbReference>
<evidence type="ECO:0000259" key="2">
    <source>
        <dbReference type="Pfam" id="PF06733"/>
    </source>
</evidence>
<evidence type="ECO:0000313" key="3">
    <source>
        <dbReference type="Ensembl" id="ENSLOCP00000000655.1"/>
    </source>
</evidence>
<dbReference type="Ensembl" id="ENSLOCT00000000657.1">
    <property type="protein sequence ID" value="ENSLOCP00000000655.1"/>
    <property type="gene ID" value="ENSLOCG00000000594.1"/>
</dbReference>
<organism evidence="3 4">
    <name type="scientific">Lepisosteus oculatus</name>
    <name type="common">Spotted gar</name>
    <dbReference type="NCBI Taxonomy" id="7918"/>
    <lineage>
        <taxon>Eukaryota</taxon>
        <taxon>Metazoa</taxon>
        <taxon>Chordata</taxon>
        <taxon>Craniata</taxon>
        <taxon>Vertebrata</taxon>
        <taxon>Euteleostomi</taxon>
        <taxon>Actinopterygii</taxon>
        <taxon>Neopterygii</taxon>
        <taxon>Holostei</taxon>
        <taxon>Semionotiformes</taxon>
        <taxon>Lepisosteidae</taxon>
        <taxon>Lepisosteus</taxon>
    </lineage>
</organism>
<name>W5LWZ8_LEPOC</name>
<evidence type="ECO:0000256" key="1">
    <source>
        <dbReference type="SAM" id="MobiDB-lite"/>
    </source>
</evidence>
<proteinExistence type="predicted"/>
<reference evidence="4" key="1">
    <citation type="submission" date="2011-12" db="EMBL/GenBank/DDBJ databases">
        <title>The Draft Genome of Lepisosteus oculatus.</title>
        <authorList>
            <consortium name="The Broad Institute Genome Assembly &amp; Analysis Group"/>
            <consortium name="Computational R&amp;D Group"/>
            <consortium name="and Sequencing Platform"/>
            <person name="Di Palma F."/>
            <person name="Alfoldi J."/>
            <person name="Johnson J."/>
            <person name="Berlin A."/>
            <person name="Gnerre S."/>
            <person name="Jaffe D."/>
            <person name="MacCallum I."/>
            <person name="Young S."/>
            <person name="Walker B.J."/>
            <person name="Lander E.S."/>
            <person name="Lindblad-Toh K."/>
        </authorList>
    </citation>
    <scope>NUCLEOTIDE SEQUENCE [LARGE SCALE GENOMIC DNA]</scope>
</reference>
<feature type="region of interest" description="Disordered" evidence="1">
    <location>
        <begin position="52"/>
        <end position="71"/>
    </location>
</feature>
<sequence>MEFYAKETGKQSNFLALALSSRKNLCVHPEVRTPSPPAPCHLPPATCPLPPAPPAPCPSRSPDSPPPCPAQVSSLRFGKEVDGKCHSLTASYIRAQRHGNPSLPSCRFYEEFDALGRQVPIPAGIYNLDDLKAFGRRKGWCPYYLARYSVSAL</sequence>
<dbReference type="GO" id="GO:0005524">
    <property type="term" value="F:ATP binding"/>
    <property type="evidence" value="ECO:0007669"/>
    <property type="project" value="InterPro"/>
</dbReference>
<dbReference type="GO" id="GO:0003678">
    <property type="term" value="F:DNA helicase activity"/>
    <property type="evidence" value="ECO:0007669"/>
    <property type="project" value="InterPro"/>
</dbReference>
<protein>
    <recommendedName>
        <fullName evidence="2">RAD3-like helicase DEAD domain-containing protein</fullName>
    </recommendedName>
</protein>
<feature type="compositionally biased region" description="Pro residues" evidence="1">
    <location>
        <begin position="52"/>
        <end position="69"/>
    </location>
</feature>
<dbReference type="STRING" id="7918.ENSLOCP00000000655"/>
<feature type="domain" description="RAD3-like helicase DEAD" evidence="2">
    <location>
        <begin position="71"/>
        <end position="150"/>
    </location>
</feature>
<dbReference type="HOGENOM" id="CLU_1717415_0_0_1"/>
<dbReference type="InParanoid" id="W5LWZ8"/>
<dbReference type="Proteomes" id="UP000018468">
    <property type="component" value="Unassembled WGS sequence"/>
</dbReference>
<reference evidence="3" key="3">
    <citation type="submission" date="2025-09" db="UniProtKB">
        <authorList>
            <consortium name="Ensembl"/>
        </authorList>
    </citation>
    <scope>IDENTIFICATION</scope>
</reference>
<dbReference type="Bgee" id="ENSLOCG00000000594">
    <property type="expression patterns" value="Expressed in ovary and 13 other cell types or tissues"/>
</dbReference>
<dbReference type="Gene3D" id="3.40.50.300">
    <property type="entry name" value="P-loop containing nucleotide triphosphate hydrolases"/>
    <property type="match status" value="1"/>
</dbReference>
<dbReference type="PANTHER" id="PTHR11472">
    <property type="entry name" value="DNA REPAIR DEAD HELICASE RAD3/XP-D SUBFAMILY MEMBER"/>
    <property type="match status" value="1"/>
</dbReference>
<dbReference type="Pfam" id="PF06733">
    <property type="entry name" value="DEAD_2"/>
    <property type="match status" value="1"/>
</dbReference>
<dbReference type="GO" id="GO:0003677">
    <property type="term" value="F:DNA binding"/>
    <property type="evidence" value="ECO:0007669"/>
    <property type="project" value="InterPro"/>
</dbReference>
<accession>W5LWZ8</accession>
<dbReference type="InterPro" id="IPR045028">
    <property type="entry name" value="DinG/Rad3-like"/>
</dbReference>
<evidence type="ECO:0000313" key="4">
    <source>
        <dbReference type="Proteomes" id="UP000018468"/>
    </source>
</evidence>